<dbReference type="Proteomes" id="UP000188946">
    <property type="component" value="Unassembled WGS sequence"/>
</dbReference>
<organism evidence="1 2">
    <name type="scientific">Streptococcus azizii</name>
    <dbReference type="NCBI Taxonomy" id="1579424"/>
    <lineage>
        <taxon>Bacteria</taxon>
        <taxon>Bacillati</taxon>
        <taxon>Bacillota</taxon>
        <taxon>Bacilli</taxon>
        <taxon>Lactobacillales</taxon>
        <taxon>Streptococcaceae</taxon>
        <taxon>Streptococcus</taxon>
    </lineage>
</organism>
<protein>
    <submittedName>
        <fullName evidence="1">Beta-galactosidase</fullName>
    </submittedName>
</protein>
<comment type="caution">
    <text evidence="1">The sequence shown here is derived from an EMBL/GenBank/DDBJ whole genome shotgun (WGS) entry which is preliminary data.</text>
</comment>
<gene>
    <name evidence="1" type="ORF">BVE84_00720</name>
</gene>
<accession>A0ABX3IEQ8</accession>
<evidence type="ECO:0000313" key="2">
    <source>
        <dbReference type="Proteomes" id="UP000188946"/>
    </source>
</evidence>
<dbReference type="RefSeq" id="WP_076995175.1">
    <property type="nucleotide sequence ID" value="NZ_MSPR01000001.1"/>
</dbReference>
<dbReference type="InterPro" id="IPR037012">
    <property type="entry name" value="NanQ/TabA/YiaL_sf"/>
</dbReference>
<reference evidence="1 2" key="1">
    <citation type="submission" date="2016-12" db="EMBL/GenBank/DDBJ databases">
        <authorList>
            <person name="Gulvik C.A."/>
        </authorList>
    </citation>
    <scope>NUCLEOTIDE SEQUENCE [LARGE SCALE GENOMIC DNA]</scope>
    <source>
        <strain evidence="1 2">12-5202</strain>
    </source>
</reference>
<dbReference type="PANTHER" id="PTHR34986">
    <property type="entry name" value="EVOLVED BETA-GALACTOSIDASE SUBUNIT BETA"/>
    <property type="match status" value="1"/>
</dbReference>
<name>A0ABX3IEQ8_9STRE</name>
<dbReference type="InterPro" id="IPR004375">
    <property type="entry name" value="NanQ/TabA/YiaL"/>
</dbReference>
<sequence length="150" mass="17588">MIVDRLQNLGRYRGLHPNLDQAIHYLLTHDIASVAIGKHVIDEDRVFFFVQENQLNQEPDDRFEYHKRYADMHFLLEGQELMYHGQKVKEVIKEYDMTSDIGFVRCHLTTPLHLTEDRIAVFLPNEPHQPNLYDGAGECVRKCVVKVLID</sequence>
<keyword evidence="2" id="KW-1185">Reference proteome</keyword>
<dbReference type="EMBL" id="MSPR01000001">
    <property type="protein sequence ID" value="ONK31072.1"/>
    <property type="molecule type" value="Genomic_DNA"/>
</dbReference>
<dbReference type="Pfam" id="PF04074">
    <property type="entry name" value="DUF386"/>
    <property type="match status" value="1"/>
</dbReference>
<evidence type="ECO:0000313" key="1">
    <source>
        <dbReference type="EMBL" id="ONK31072.1"/>
    </source>
</evidence>
<dbReference type="SUPFAM" id="SSF51197">
    <property type="entry name" value="Clavaminate synthase-like"/>
    <property type="match status" value="1"/>
</dbReference>
<dbReference type="PANTHER" id="PTHR34986:SF1">
    <property type="entry name" value="PROTEIN YIAL"/>
    <property type="match status" value="1"/>
</dbReference>
<proteinExistence type="predicted"/>
<dbReference type="Gene3D" id="2.60.120.370">
    <property type="entry name" value="YhcH/YjgK/YiaL"/>
    <property type="match status" value="1"/>
</dbReference>
<dbReference type="NCBIfam" id="TIGR00022">
    <property type="entry name" value="YhcH/YjgK/YiaL family protein"/>
    <property type="match status" value="1"/>
</dbReference>